<evidence type="ECO:0000313" key="2">
    <source>
        <dbReference type="EMBL" id="GAH42744.1"/>
    </source>
</evidence>
<comment type="caution">
    <text evidence="2">The sequence shown here is derived from an EMBL/GenBank/DDBJ whole genome shotgun (WGS) entry which is preliminary data.</text>
</comment>
<feature type="compositionally biased region" description="Basic residues" evidence="1">
    <location>
        <begin position="35"/>
        <end position="45"/>
    </location>
</feature>
<reference evidence="2" key="1">
    <citation type="journal article" date="2014" name="Front. Microbiol.">
        <title>High frequency of phylogenetically diverse reductive dehalogenase-homologous genes in deep subseafloor sedimentary metagenomes.</title>
        <authorList>
            <person name="Kawai M."/>
            <person name="Futagami T."/>
            <person name="Toyoda A."/>
            <person name="Takaki Y."/>
            <person name="Nishi S."/>
            <person name="Hori S."/>
            <person name="Arai W."/>
            <person name="Tsubouchi T."/>
            <person name="Morono Y."/>
            <person name="Uchiyama I."/>
            <person name="Ito T."/>
            <person name="Fujiyama A."/>
            <person name="Inagaki F."/>
            <person name="Takami H."/>
        </authorList>
    </citation>
    <scope>NUCLEOTIDE SEQUENCE</scope>
    <source>
        <strain evidence="2">Expedition CK06-06</strain>
    </source>
</reference>
<dbReference type="AlphaFoldDB" id="X1GM80"/>
<organism evidence="2">
    <name type="scientific">marine sediment metagenome</name>
    <dbReference type="NCBI Taxonomy" id="412755"/>
    <lineage>
        <taxon>unclassified sequences</taxon>
        <taxon>metagenomes</taxon>
        <taxon>ecological metagenomes</taxon>
    </lineage>
</organism>
<proteinExistence type="predicted"/>
<evidence type="ECO:0000256" key="1">
    <source>
        <dbReference type="SAM" id="MobiDB-lite"/>
    </source>
</evidence>
<evidence type="ECO:0008006" key="3">
    <source>
        <dbReference type="Google" id="ProtNLM"/>
    </source>
</evidence>
<accession>X1GM80</accession>
<protein>
    <recommendedName>
        <fullName evidence="3">Resolvase HTH domain-containing protein</fullName>
    </recommendedName>
</protein>
<gene>
    <name evidence="2" type="ORF">S03H2_11550</name>
</gene>
<feature type="region of interest" description="Disordered" evidence="1">
    <location>
        <begin position="35"/>
        <end position="60"/>
    </location>
</feature>
<sequence>MPKLRKDVEDKILELIDQGYTNIEVSEQTGVHRKTVANRRKAPLKRKQDEEKPEIEKENISDEEIDLTAFGQKLNTLM</sequence>
<name>X1GM80_9ZZZZ</name>
<feature type="non-terminal residue" evidence="2">
    <location>
        <position position="78"/>
    </location>
</feature>
<dbReference type="EMBL" id="BARU01005889">
    <property type="protein sequence ID" value="GAH42744.1"/>
    <property type="molecule type" value="Genomic_DNA"/>
</dbReference>
<feature type="compositionally biased region" description="Basic and acidic residues" evidence="1">
    <location>
        <begin position="46"/>
        <end position="60"/>
    </location>
</feature>